<evidence type="ECO:0000313" key="2">
    <source>
        <dbReference type="Proteomes" id="UP000294489"/>
    </source>
</evidence>
<sequence length="292" mass="33790">MNDPLSEKLARNAEKSRQLELGRVLDEPLERWPTDARAAPNALIRCALFRASRGARSGERPMHQGTLVASLGGMKIVYRGEDLDQKDLDIWMAVLQLYRSQKVSEVIQVTAGSLLTLAGLSNTGPNHKILQERLKRLNFTQIEITAEDESTSKFAFYGPLIQRAERNHEGSHWEISLAPRVRALFTKGYTWIDWEVRQRLRRSPLAQWLHSFYRSHRHPYNISVEKLWELSGSGTQDLRFFRSDLKKALRRVQEACSRYDVVFDWKHIPELDQIAVRWDNVGGKKLPQEMDD</sequence>
<dbReference type="InterPro" id="IPR010751">
    <property type="entry name" value="TrfA"/>
</dbReference>
<reference evidence="1 2" key="1">
    <citation type="submission" date="2019-03" db="EMBL/GenBank/DDBJ databases">
        <title>Freshwater and sediment microbial communities from various areas in North America, analyzing microbe dynamics in response to fracking.</title>
        <authorList>
            <person name="Lamendella R."/>
        </authorList>
    </citation>
    <scope>NUCLEOTIDE SEQUENCE [LARGE SCALE GENOMIC DNA]</scope>
    <source>
        <strain evidence="1 2">6_TX</strain>
    </source>
</reference>
<dbReference type="AlphaFoldDB" id="A0A4V3GSD7"/>
<proteinExistence type="predicted"/>
<protein>
    <submittedName>
        <fullName evidence="1">TrfA protein</fullName>
    </submittedName>
</protein>
<evidence type="ECO:0000313" key="1">
    <source>
        <dbReference type="EMBL" id="TDX22473.1"/>
    </source>
</evidence>
<name>A0A4V3GSD7_9GAMM</name>
<dbReference type="Proteomes" id="UP000294489">
    <property type="component" value="Unassembled WGS sequence"/>
</dbReference>
<gene>
    <name evidence="1" type="ORF">DFO67_1296</name>
</gene>
<comment type="caution">
    <text evidence="1">The sequence shown here is derived from an EMBL/GenBank/DDBJ whole genome shotgun (WGS) entry which is preliminary data.</text>
</comment>
<dbReference type="OrthoDB" id="8481003at2"/>
<dbReference type="EMBL" id="SOEC01000029">
    <property type="protein sequence ID" value="TDX22473.1"/>
    <property type="molecule type" value="Genomic_DNA"/>
</dbReference>
<accession>A0A4V3GSD7</accession>
<dbReference type="Pfam" id="PF07042">
    <property type="entry name" value="TrfA"/>
    <property type="match status" value="1"/>
</dbReference>
<organism evidence="1 2">
    <name type="scientific">Modicisalibacter xianhensis</name>
    <dbReference type="NCBI Taxonomy" id="442341"/>
    <lineage>
        <taxon>Bacteria</taxon>
        <taxon>Pseudomonadati</taxon>
        <taxon>Pseudomonadota</taxon>
        <taxon>Gammaproteobacteria</taxon>
        <taxon>Oceanospirillales</taxon>
        <taxon>Halomonadaceae</taxon>
        <taxon>Modicisalibacter</taxon>
    </lineage>
</organism>
<dbReference type="RefSeq" id="WP_134021079.1">
    <property type="nucleotide sequence ID" value="NZ_SOEC01000029.1"/>
</dbReference>